<evidence type="ECO:0000259" key="7">
    <source>
        <dbReference type="PROSITE" id="PS50089"/>
    </source>
</evidence>
<proteinExistence type="predicted"/>
<dbReference type="PANTHER" id="PTHR15727:SF3">
    <property type="entry name" value="RING FINGER PROTEIN 214"/>
    <property type="match status" value="1"/>
</dbReference>
<evidence type="ECO:0000313" key="9">
    <source>
        <dbReference type="Proteomes" id="UP000053760"/>
    </source>
</evidence>
<keyword evidence="3" id="KW-0862">Zinc</keyword>
<name>A0A091FIL3_CUCCA</name>
<dbReference type="Proteomes" id="UP000053760">
    <property type="component" value="Unassembled WGS sequence"/>
</dbReference>
<gene>
    <name evidence="8" type="ORF">N303_12985</name>
</gene>
<keyword evidence="2 4" id="KW-0863">Zinc-finger</keyword>
<feature type="non-terminal residue" evidence="8">
    <location>
        <position position="1"/>
    </location>
</feature>
<dbReference type="CDD" id="cd16477">
    <property type="entry name" value="RING-H2_RNF214"/>
    <property type="match status" value="1"/>
</dbReference>
<dbReference type="InterPro" id="IPR056872">
    <property type="entry name" value="TTC3/DZIP3-like_helical"/>
</dbReference>
<keyword evidence="1" id="KW-0479">Metal-binding</keyword>
<dbReference type="InterPro" id="IPR001841">
    <property type="entry name" value="Znf_RING"/>
</dbReference>
<dbReference type="SUPFAM" id="SSF57850">
    <property type="entry name" value="RING/U-box"/>
    <property type="match status" value="1"/>
</dbReference>
<organism evidence="8 9">
    <name type="scientific">Cuculus canorus</name>
    <name type="common">Common cuckoo</name>
    <dbReference type="NCBI Taxonomy" id="55661"/>
    <lineage>
        <taxon>Eukaryota</taxon>
        <taxon>Metazoa</taxon>
        <taxon>Chordata</taxon>
        <taxon>Craniata</taxon>
        <taxon>Vertebrata</taxon>
        <taxon>Euteleostomi</taxon>
        <taxon>Archelosauria</taxon>
        <taxon>Archosauria</taxon>
        <taxon>Dinosauria</taxon>
        <taxon>Saurischia</taxon>
        <taxon>Theropoda</taxon>
        <taxon>Coelurosauria</taxon>
        <taxon>Aves</taxon>
        <taxon>Neognathae</taxon>
        <taxon>Neoaves</taxon>
        <taxon>Otidimorphae</taxon>
        <taxon>Cuculiformes</taxon>
        <taxon>Cuculidae</taxon>
        <taxon>Cuculus</taxon>
    </lineage>
</organism>
<accession>A0A091FIL3</accession>
<keyword evidence="9" id="KW-1185">Reference proteome</keyword>
<feature type="coiled-coil region" evidence="5">
    <location>
        <begin position="28"/>
        <end position="216"/>
    </location>
</feature>
<dbReference type="GO" id="GO:0004842">
    <property type="term" value="F:ubiquitin-protein transferase activity"/>
    <property type="evidence" value="ECO:0007669"/>
    <property type="project" value="TreeGrafter"/>
</dbReference>
<feature type="region of interest" description="Disordered" evidence="6">
    <location>
        <begin position="293"/>
        <end position="312"/>
    </location>
</feature>
<keyword evidence="5" id="KW-0175">Coiled coil</keyword>
<feature type="non-terminal residue" evidence="8">
    <location>
        <position position="507"/>
    </location>
</feature>
<dbReference type="EMBL" id="KL447068">
    <property type="protein sequence ID" value="KFO69483.1"/>
    <property type="molecule type" value="Genomic_DNA"/>
</dbReference>
<evidence type="ECO:0000256" key="4">
    <source>
        <dbReference type="PROSITE-ProRule" id="PRU00175"/>
    </source>
</evidence>
<dbReference type="InterPro" id="IPR013083">
    <property type="entry name" value="Znf_RING/FYVE/PHD"/>
</dbReference>
<evidence type="ECO:0000313" key="8">
    <source>
        <dbReference type="EMBL" id="KFO69483.1"/>
    </source>
</evidence>
<evidence type="ECO:0000256" key="6">
    <source>
        <dbReference type="SAM" id="MobiDB-lite"/>
    </source>
</evidence>
<dbReference type="PROSITE" id="PS50089">
    <property type="entry name" value="ZF_RING_2"/>
    <property type="match status" value="1"/>
</dbReference>
<reference evidence="8 9" key="1">
    <citation type="submission" date="2014-04" db="EMBL/GenBank/DDBJ databases">
        <title>Genome evolution of avian class.</title>
        <authorList>
            <person name="Zhang G."/>
            <person name="Li C."/>
        </authorList>
    </citation>
    <scope>NUCLEOTIDE SEQUENCE [LARGE SCALE GENOMIC DNA]</scope>
    <source>
        <strain evidence="8">BGI_N303</strain>
    </source>
</reference>
<evidence type="ECO:0000256" key="5">
    <source>
        <dbReference type="SAM" id="Coils"/>
    </source>
</evidence>
<protein>
    <submittedName>
        <fullName evidence="8">RING finger protein 214</fullName>
    </submittedName>
</protein>
<feature type="domain" description="RING-type" evidence="7">
    <location>
        <begin position="462"/>
        <end position="503"/>
    </location>
</feature>
<dbReference type="Gene3D" id="3.30.40.10">
    <property type="entry name" value="Zinc/RING finger domain, C3HC4 (zinc finger)"/>
    <property type="match status" value="1"/>
</dbReference>
<evidence type="ECO:0000256" key="3">
    <source>
        <dbReference type="ARBA" id="ARBA00022833"/>
    </source>
</evidence>
<evidence type="ECO:0000256" key="1">
    <source>
        <dbReference type="ARBA" id="ARBA00022723"/>
    </source>
</evidence>
<dbReference type="GO" id="GO:0008270">
    <property type="term" value="F:zinc ion binding"/>
    <property type="evidence" value="ECO:0007669"/>
    <property type="project" value="UniProtKB-KW"/>
</dbReference>
<dbReference type="Pfam" id="PF24525">
    <property type="entry name" value="TTC3"/>
    <property type="match status" value="1"/>
</dbReference>
<dbReference type="AlphaFoldDB" id="A0A091FIL3"/>
<dbReference type="PANTHER" id="PTHR15727">
    <property type="entry name" value="RING FINGER PROTEIN 214"/>
    <property type="match status" value="1"/>
</dbReference>
<evidence type="ECO:0000256" key="2">
    <source>
        <dbReference type="ARBA" id="ARBA00022771"/>
    </source>
</evidence>
<sequence length="507" mass="57758">PRNRLPSQTDFKTNDVDVNTDQDIEKNLDKMMSERALLKERYQEVLDKQRQVENQLQVQLKQLQQRREEEMKNHQEILKAIQDVTIKREETKKKMEKEKKEFLQKEQDLKAEIEKLCEKGRRQLWEMELDKLKNQHNEINRNILEETERAWKAEILSLESRKELLVLKLEEAEKEAELHLTYLKSAPPTLETMRPKQEWEMRLNRIRMTKESVRDQFNDHIQMVRNGAKLSSLPQIPTPTLPPPPSETDFMLTAFQPNPSLTPRLPFPIGPVPVPMVMPSADPRALSFPLLNPAISRPNQPSPPLPASQGRNSPVVASLIGTHSPHMSPAAPIPPPPGLGGVNVTPEFHRLQPADKLERLLEKLLTRFPQCNKAQLTNILQQIKTARRTMKGLTMEELNQLVAAKLAEQQERAAAGAQPLSRIRAPMFSAPLPQISTPMFLPPAQVAYPGTASHTPAACKLCLMCQKLVQPGDLHPMACSHVLHKECIKFWAQTNTNDTCPFCPSLK</sequence>